<keyword evidence="2" id="KW-1185">Reference proteome</keyword>
<name>A0ACB8X6Y3_9TELE</name>
<dbReference type="EMBL" id="CM041532">
    <property type="protein sequence ID" value="KAI3375640.1"/>
    <property type="molecule type" value="Genomic_DNA"/>
</dbReference>
<gene>
    <name evidence="1" type="ORF">L3Q82_003957</name>
</gene>
<reference evidence="1" key="1">
    <citation type="submission" date="2022-04" db="EMBL/GenBank/DDBJ databases">
        <title>Jade perch genome.</title>
        <authorList>
            <person name="Chao B."/>
        </authorList>
    </citation>
    <scope>NUCLEOTIDE SEQUENCE</scope>
    <source>
        <strain evidence="1">CB-2022</strain>
    </source>
</reference>
<sequence length="83" mass="8897">MILIHKSVPFKVDNVIRDTGGKALIAAPRRPVGGGNAAVSAIKRIKEQEEEEEEEEVPGVTTARSLDLLVHVQSHIGISDGDT</sequence>
<proteinExistence type="predicted"/>
<evidence type="ECO:0000313" key="2">
    <source>
        <dbReference type="Proteomes" id="UP000831701"/>
    </source>
</evidence>
<accession>A0ACB8X6Y3</accession>
<dbReference type="Proteomes" id="UP000831701">
    <property type="component" value="Chromosome 2"/>
</dbReference>
<comment type="caution">
    <text evidence="1">The sequence shown here is derived from an EMBL/GenBank/DDBJ whole genome shotgun (WGS) entry which is preliminary data.</text>
</comment>
<organism evidence="1 2">
    <name type="scientific">Scortum barcoo</name>
    <name type="common">barcoo grunter</name>
    <dbReference type="NCBI Taxonomy" id="214431"/>
    <lineage>
        <taxon>Eukaryota</taxon>
        <taxon>Metazoa</taxon>
        <taxon>Chordata</taxon>
        <taxon>Craniata</taxon>
        <taxon>Vertebrata</taxon>
        <taxon>Euteleostomi</taxon>
        <taxon>Actinopterygii</taxon>
        <taxon>Neopterygii</taxon>
        <taxon>Teleostei</taxon>
        <taxon>Neoteleostei</taxon>
        <taxon>Acanthomorphata</taxon>
        <taxon>Eupercaria</taxon>
        <taxon>Centrarchiformes</taxon>
        <taxon>Terapontoidei</taxon>
        <taxon>Terapontidae</taxon>
        <taxon>Scortum</taxon>
    </lineage>
</organism>
<evidence type="ECO:0000313" key="1">
    <source>
        <dbReference type="EMBL" id="KAI3375640.1"/>
    </source>
</evidence>
<protein>
    <submittedName>
        <fullName evidence="1">Uncharacterized protein</fullName>
    </submittedName>
</protein>